<proteinExistence type="predicted"/>
<gene>
    <name evidence="1" type="ORF">GCM10007901_04160</name>
</gene>
<keyword evidence="2" id="KW-1185">Reference proteome</keyword>
<sequence length="68" mass="7240">MNVSVQLERNEVSGLENVAEGRVAAVPEDIVSRLLAMGMVQKSHDGAGRGVTLQLTSKGLSFIRSSDQ</sequence>
<comment type="caution">
    <text evidence="1">The sequence shown here is derived from an EMBL/GenBank/DDBJ whole genome shotgun (WGS) entry which is preliminary data.</text>
</comment>
<dbReference type="Proteomes" id="UP001156670">
    <property type="component" value="Unassembled WGS sequence"/>
</dbReference>
<protein>
    <submittedName>
        <fullName evidence="1">Uncharacterized protein</fullName>
    </submittedName>
</protein>
<evidence type="ECO:0000313" key="1">
    <source>
        <dbReference type="EMBL" id="GLQ91466.1"/>
    </source>
</evidence>
<name>A0ABQ5XID8_9GAMM</name>
<organism evidence="1 2">
    <name type="scientific">Dyella acidisoli</name>
    <dbReference type="NCBI Taxonomy" id="1867834"/>
    <lineage>
        <taxon>Bacteria</taxon>
        <taxon>Pseudomonadati</taxon>
        <taxon>Pseudomonadota</taxon>
        <taxon>Gammaproteobacteria</taxon>
        <taxon>Lysobacterales</taxon>
        <taxon>Rhodanobacteraceae</taxon>
        <taxon>Dyella</taxon>
    </lineage>
</organism>
<evidence type="ECO:0000313" key="2">
    <source>
        <dbReference type="Proteomes" id="UP001156670"/>
    </source>
</evidence>
<dbReference type="RefSeq" id="WP_423372871.1">
    <property type="nucleotide sequence ID" value="NZ_CP064031.1"/>
</dbReference>
<dbReference type="EMBL" id="BSOB01000004">
    <property type="protein sequence ID" value="GLQ91466.1"/>
    <property type="molecule type" value="Genomic_DNA"/>
</dbReference>
<accession>A0ABQ5XID8</accession>
<reference evidence="2" key="1">
    <citation type="journal article" date="2019" name="Int. J. Syst. Evol. Microbiol.">
        <title>The Global Catalogue of Microorganisms (GCM) 10K type strain sequencing project: providing services to taxonomists for standard genome sequencing and annotation.</title>
        <authorList>
            <consortium name="The Broad Institute Genomics Platform"/>
            <consortium name="The Broad Institute Genome Sequencing Center for Infectious Disease"/>
            <person name="Wu L."/>
            <person name="Ma J."/>
        </authorList>
    </citation>
    <scope>NUCLEOTIDE SEQUENCE [LARGE SCALE GENOMIC DNA]</scope>
    <source>
        <strain evidence="2">NBRC 111980</strain>
    </source>
</reference>